<keyword evidence="5" id="KW-1133">Transmembrane helix</keyword>
<dbReference type="InterPro" id="IPR002172">
    <property type="entry name" value="LDrepeatLR_classA_rpt"/>
</dbReference>
<evidence type="ECO:0000256" key="5">
    <source>
        <dbReference type="ARBA" id="ARBA00022989"/>
    </source>
</evidence>
<keyword evidence="4" id="KW-0677">Repeat</keyword>
<dbReference type="Gene3D" id="4.10.400.10">
    <property type="entry name" value="Low-density Lipoprotein Receptor"/>
    <property type="match status" value="2"/>
</dbReference>
<dbReference type="OMA" id="DEHNCRY"/>
<feature type="signal peptide" evidence="9">
    <location>
        <begin position="1"/>
        <end position="19"/>
    </location>
</feature>
<evidence type="ECO:0000256" key="8">
    <source>
        <dbReference type="PROSITE-ProRule" id="PRU00124"/>
    </source>
</evidence>
<feature type="disulfide bond" evidence="8">
    <location>
        <begin position="182"/>
        <end position="197"/>
    </location>
</feature>
<dbReference type="InterPro" id="IPR023415">
    <property type="entry name" value="LDLR_class-A_CS"/>
</dbReference>
<comment type="subcellular location">
    <subcellularLocation>
        <location evidence="2">Endomembrane system</location>
    </subcellularLocation>
    <subcellularLocation>
        <location evidence="1">Membrane</location>
        <topology evidence="1">Single-pass membrane protein</topology>
    </subcellularLocation>
</comment>
<dbReference type="Ensembl" id="ENSCSAVT00000003985.1">
    <property type="protein sequence ID" value="ENSCSAVP00000003927.1"/>
    <property type="gene ID" value="ENSCSAVG00000002323.1"/>
</dbReference>
<dbReference type="GeneTree" id="ENSGT00730000113003"/>
<dbReference type="PROSITE" id="PS01209">
    <property type="entry name" value="LDLRA_1"/>
    <property type="match status" value="1"/>
</dbReference>
<evidence type="ECO:0000256" key="2">
    <source>
        <dbReference type="ARBA" id="ARBA00004308"/>
    </source>
</evidence>
<dbReference type="InParanoid" id="H2YF29"/>
<dbReference type="PANTHER" id="PTHR24270">
    <property type="entry name" value="LOW-DENSITY LIPOPROTEIN RECEPTOR-RELATED"/>
    <property type="match status" value="1"/>
</dbReference>
<dbReference type="InterPro" id="IPR036055">
    <property type="entry name" value="LDL_receptor-like_sf"/>
</dbReference>
<dbReference type="CDD" id="cd00112">
    <property type="entry name" value="LDLa"/>
    <property type="match status" value="1"/>
</dbReference>
<dbReference type="InterPro" id="IPR050685">
    <property type="entry name" value="LDLR"/>
</dbReference>
<feature type="chain" id="PRO_5003578564" evidence="9">
    <location>
        <begin position="20"/>
        <end position="201"/>
    </location>
</feature>
<dbReference type="PRINTS" id="PR00261">
    <property type="entry name" value="LDLRECEPTOR"/>
</dbReference>
<reference evidence="11" key="1">
    <citation type="submission" date="2003-08" db="EMBL/GenBank/DDBJ databases">
        <authorList>
            <person name="Birren B."/>
            <person name="Nusbaum C."/>
            <person name="Abebe A."/>
            <person name="Abouelleil A."/>
            <person name="Adekoya E."/>
            <person name="Ait-zahra M."/>
            <person name="Allen N."/>
            <person name="Allen T."/>
            <person name="An P."/>
            <person name="Anderson M."/>
            <person name="Anderson S."/>
            <person name="Arachchi H."/>
            <person name="Armbruster J."/>
            <person name="Bachantsang P."/>
            <person name="Baldwin J."/>
            <person name="Barry A."/>
            <person name="Bayul T."/>
            <person name="Blitshsteyn B."/>
            <person name="Bloom T."/>
            <person name="Blye J."/>
            <person name="Boguslavskiy L."/>
            <person name="Borowsky M."/>
            <person name="Boukhgalter B."/>
            <person name="Brunache A."/>
            <person name="Butler J."/>
            <person name="Calixte N."/>
            <person name="Calvo S."/>
            <person name="Camarata J."/>
            <person name="Campo K."/>
            <person name="Chang J."/>
            <person name="Cheshatsang Y."/>
            <person name="Citroen M."/>
            <person name="Collymore A."/>
            <person name="Considine T."/>
            <person name="Cook A."/>
            <person name="Cooke P."/>
            <person name="Corum B."/>
            <person name="Cuomo C."/>
            <person name="David R."/>
            <person name="Dawoe T."/>
            <person name="Degray S."/>
            <person name="Dodge S."/>
            <person name="Dooley K."/>
            <person name="Dorje P."/>
            <person name="Dorjee K."/>
            <person name="Dorris L."/>
            <person name="Duffey N."/>
            <person name="Dupes A."/>
            <person name="Elkins T."/>
            <person name="Engels R."/>
            <person name="Erickson J."/>
            <person name="Farina A."/>
            <person name="Faro S."/>
            <person name="Ferreira P."/>
            <person name="Fischer H."/>
            <person name="Fitzgerald M."/>
            <person name="Foley K."/>
            <person name="Gage D."/>
            <person name="Galagan J."/>
            <person name="Gearin G."/>
            <person name="Gnerre S."/>
            <person name="Gnirke A."/>
            <person name="Goyette A."/>
            <person name="Graham J."/>
            <person name="Grandbois E."/>
            <person name="Gyaltsen K."/>
            <person name="Hafez N."/>
            <person name="Hagopian D."/>
            <person name="Hagos B."/>
            <person name="Hall J."/>
            <person name="Hatcher B."/>
            <person name="Heller A."/>
            <person name="Higgins H."/>
            <person name="Honan T."/>
            <person name="Horn A."/>
            <person name="Houde N."/>
            <person name="Hughes L."/>
            <person name="Hulme W."/>
            <person name="Husby E."/>
            <person name="Iliev I."/>
            <person name="Jaffe D."/>
            <person name="Jones C."/>
            <person name="Kamal M."/>
            <person name="Kamat A."/>
            <person name="Kamvysselis M."/>
            <person name="Karlsson E."/>
            <person name="Kells C."/>
            <person name="Kieu A."/>
            <person name="Kisner P."/>
            <person name="Kodira C."/>
            <person name="Kulbokas E."/>
            <person name="Labutti K."/>
            <person name="Lama D."/>
            <person name="Landers T."/>
            <person name="Leger J."/>
            <person name="Levine S."/>
            <person name="Lewis D."/>
            <person name="Lewis T."/>
            <person name="Lindblad-toh K."/>
            <person name="Liu X."/>
            <person name="Lokyitsang T."/>
            <person name="Lokyitsang Y."/>
            <person name="Lucien O."/>
            <person name="Lui A."/>
            <person name="Ma L.J."/>
            <person name="Mabbitt R."/>
            <person name="Macdonald J."/>
            <person name="Maclean C."/>
            <person name="Major J."/>
            <person name="Manning J."/>
            <person name="Marabella R."/>
            <person name="Maru K."/>
            <person name="Matthews C."/>
            <person name="Mauceli E."/>
            <person name="Mccarthy M."/>
            <person name="Mcdonough S."/>
            <person name="Mcghee T."/>
            <person name="Meldrim J."/>
            <person name="Meneus L."/>
            <person name="Mesirov J."/>
            <person name="Mihalev A."/>
            <person name="Mihova T."/>
            <person name="Mikkelsen T."/>
            <person name="Mlenga V."/>
            <person name="Moru K."/>
            <person name="Mozes J."/>
            <person name="Mulrain L."/>
            <person name="Munson G."/>
            <person name="Naylor J."/>
            <person name="Newes C."/>
            <person name="Nguyen C."/>
            <person name="Nguyen N."/>
            <person name="Nguyen T."/>
            <person name="Nicol R."/>
            <person name="Nielsen C."/>
            <person name="Nizzari M."/>
            <person name="Norbu C."/>
            <person name="Norbu N."/>
            <person name="O'donnell P."/>
            <person name="Okoawo O."/>
            <person name="O'leary S."/>
            <person name="Omotosho B."/>
            <person name="O'neill K."/>
            <person name="Osman S."/>
            <person name="Parker S."/>
            <person name="Perrin D."/>
            <person name="Phunkhang P."/>
            <person name="Piqani B."/>
            <person name="Purcell S."/>
            <person name="Rachupka T."/>
            <person name="Ramasamy U."/>
            <person name="Rameau R."/>
            <person name="Ray V."/>
            <person name="Raymond C."/>
            <person name="Retta R."/>
            <person name="Richardson S."/>
            <person name="Rise C."/>
            <person name="Rodriguez J."/>
            <person name="Rogers J."/>
            <person name="Rogov P."/>
            <person name="Rutman M."/>
            <person name="Schupbach R."/>
            <person name="Seaman C."/>
            <person name="Settipalli S."/>
            <person name="Sharpe T."/>
            <person name="Sheridan J."/>
            <person name="Sherpa N."/>
            <person name="Shi J."/>
            <person name="Smirnov S."/>
            <person name="Smith C."/>
            <person name="Sougnez C."/>
            <person name="Spencer B."/>
            <person name="Stalker J."/>
            <person name="Stange-thomann N."/>
            <person name="Stavropoulos S."/>
            <person name="Stetson K."/>
            <person name="Stone C."/>
            <person name="Stone S."/>
            <person name="Stubbs M."/>
            <person name="Talamas J."/>
            <person name="Tchuinga P."/>
            <person name="Tenzing P."/>
            <person name="Tesfaye S."/>
            <person name="Theodore J."/>
            <person name="Thoulutsang Y."/>
            <person name="Topham K."/>
            <person name="Towey S."/>
            <person name="Tsamla T."/>
            <person name="Tsomo N."/>
            <person name="Vallee D."/>
            <person name="Vassiliev H."/>
            <person name="Venkataraman V."/>
            <person name="Vinson J."/>
            <person name="Vo A."/>
            <person name="Wade C."/>
            <person name="Wang S."/>
            <person name="Wangchuk T."/>
            <person name="Wangdi T."/>
            <person name="Whittaker C."/>
            <person name="Wilkinson J."/>
            <person name="Wu Y."/>
            <person name="Wyman D."/>
            <person name="Yadav S."/>
            <person name="Yang S."/>
            <person name="Yang X."/>
            <person name="Yeager S."/>
            <person name="Yee E."/>
            <person name="Young G."/>
            <person name="Zainoun J."/>
            <person name="Zembeck L."/>
            <person name="Zimmer A."/>
            <person name="Zody M."/>
            <person name="Lander E."/>
        </authorList>
    </citation>
    <scope>NUCLEOTIDE SEQUENCE [LARGE SCALE GENOMIC DNA]</scope>
</reference>
<dbReference type="AlphaFoldDB" id="H2YF29"/>
<dbReference type="eggNOG" id="KOG1215">
    <property type="taxonomic scope" value="Eukaryota"/>
</dbReference>
<organism evidence="10 11">
    <name type="scientific">Ciona savignyi</name>
    <name type="common">Pacific transparent sea squirt</name>
    <dbReference type="NCBI Taxonomy" id="51511"/>
    <lineage>
        <taxon>Eukaryota</taxon>
        <taxon>Metazoa</taxon>
        <taxon>Chordata</taxon>
        <taxon>Tunicata</taxon>
        <taxon>Ascidiacea</taxon>
        <taxon>Phlebobranchia</taxon>
        <taxon>Cionidae</taxon>
        <taxon>Ciona</taxon>
    </lineage>
</organism>
<evidence type="ECO:0000313" key="10">
    <source>
        <dbReference type="Ensembl" id="ENSCSAVP00000003927.1"/>
    </source>
</evidence>
<dbReference type="HOGENOM" id="CLU_1368969_0_0_1"/>
<evidence type="ECO:0000256" key="9">
    <source>
        <dbReference type="SAM" id="SignalP"/>
    </source>
</evidence>
<evidence type="ECO:0000256" key="1">
    <source>
        <dbReference type="ARBA" id="ARBA00004167"/>
    </source>
</evidence>
<feature type="disulfide bond" evidence="8">
    <location>
        <begin position="141"/>
        <end position="156"/>
    </location>
</feature>
<evidence type="ECO:0000313" key="11">
    <source>
        <dbReference type="Proteomes" id="UP000007875"/>
    </source>
</evidence>
<dbReference type="SMART" id="SM00192">
    <property type="entry name" value="LDLa"/>
    <property type="match status" value="3"/>
</dbReference>
<evidence type="ECO:0000256" key="6">
    <source>
        <dbReference type="ARBA" id="ARBA00023136"/>
    </source>
</evidence>
<name>H2YF29_CIOSA</name>
<keyword evidence="3" id="KW-0812">Transmembrane</keyword>
<dbReference type="GO" id="GO:0016192">
    <property type="term" value="P:vesicle-mediated transport"/>
    <property type="evidence" value="ECO:0007669"/>
    <property type="project" value="UniProtKB-ARBA"/>
</dbReference>
<feature type="disulfide bond" evidence="8">
    <location>
        <begin position="99"/>
        <end position="114"/>
    </location>
</feature>
<keyword evidence="6" id="KW-0472">Membrane</keyword>
<keyword evidence="11" id="KW-1185">Reference proteome</keyword>
<dbReference type="GO" id="GO:0012505">
    <property type="term" value="C:endomembrane system"/>
    <property type="evidence" value="ECO:0007669"/>
    <property type="project" value="UniProtKB-SubCell"/>
</dbReference>
<dbReference type="Pfam" id="PF00057">
    <property type="entry name" value="Ldl_recept_a"/>
    <property type="match status" value="1"/>
</dbReference>
<evidence type="ECO:0000256" key="3">
    <source>
        <dbReference type="ARBA" id="ARBA00022692"/>
    </source>
</evidence>
<keyword evidence="9" id="KW-0732">Signal</keyword>
<evidence type="ECO:0000256" key="7">
    <source>
        <dbReference type="ARBA" id="ARBA00023157"/>
    </source>
</evidence>
<dbReference type="SUPFAM" id="SSF57424">
    <property type="entry name" value="LDL receptor-like module"/>
    <property type="match status" value="1"/>
</dbReference>
<sequence>MSNFLCLVAISVVFSLGAAERRWCRPSLVDVTIAIDGWVEYDDVTFACVSCPANTSQTRLINRRRLDSYECCNGLLLAKGSCNEVVRNPAGTCSMGEKCDGVKQCTDGSDELNCGACNGTNRFSCSQYHDIEPCVGTDQVCDGRKDCELGLDETGCNWFGGWCDGFLCGGAHPRCIPQSQVCDGTKQCMDGSDEHNCRYCL</sequence>
<dbReference type="GO" id="GO:0005886">
    <property type="term" value="C:plasma membrane"/>
    <property type="evidence" value="ECO:0007669"/>
    <property type="project" value="TreeGrafter"/>
</dbReference>
<keyword evidence="7 8" id="KW-1015">Disulfide bond</keyword>
<proteinExistence type="predicted"/>
<protein>
    <submittedName>
        <fullName evidence="10">Uncharacterized protein</fullName>
    </submittedName>
</protein>
<reference evidence="10" key="3">
    <citation type="submission" date="2025-09" db="UniProtKB">
        <authorList>
            <consortium name="Ensembl"/>
        </authorList>
    </citation>
    <scope>IDENTIFICATION</scope>
</reference>
<dbReference type="STRING" id="51511.ENSCSAVP00000003927"/>
<comment type="caution">
    <text evidence="8">Lacks conserved residue(s) required for the propagation of feature annotation.</text>
</comment>
<dbReference type="Proteomes" id="UP000007875">
    <property type="component" value="Unassembled WGS sequence"/>
</dbReference>
<dbReference type="PROSITE" id="PS50068">
    <property type="entry name" value="LDLRA_2"/>
    <property type="match status" value="3"/>
</dbReference>
<evidence type="ECO:0000256" key="4">
    <source>
        <dbReference type="ARBA" id="ARBA00022737"/>
    </source>
</evidence>
<reference evidence="10" key="2">
    <citation type="submission" date="2025-08" db="UniProtKB">
        <authorList>
            <consortium name="Ensembl"/>
        </authorList>
    </citation>
    <scope>IDENTIFICATION</scope>
</reference>
<accession>H2YF29</accession>